<dbReference type="InterPro" id="IPR043128">
    <property type="entry name" value="Rev_trsase/Diguanyl_cyclase"/>
</dbReference>
<dbReference type="GO" id="GO:0043709">
    <property type="term" value="P:cell adhesion involved in single-species biofilm formation"/>
    <property type="evidence" value="ECO:0007669"/>
    <property type="project" value="TreeGrafter"/>
</dbReference>
<evidence type="ECO:0000313" key="5">
    <source>
        <dbReference type="EMBL" id="KHT44534.1"/>
    </source>
</evidence>
<dbReference type="NCBIfam" id="TIGR00254">
    <property type="entry name" value="GGDEF"/>
    <property type="match status" value="1"/>
</dbReference>
<keyword evidence="6" id="KW-1185">Reference proteome</keyword>
<evidence type="ECO:0000256" key="1">
    <source>
        <dbReference type="ARBA" id="ARBA00001946"/>
    </source>
</evidence>
<dbReference type="Proteomes" id="UP000031197">
    <property type="component" value="Unassembled WGS sequence"/>
</dbReference>
<comment type="caution">
    <text evidence="5">The sequence shown here is derived from an EMBL/GenBank/DDBJ whole genome shotgun (WGS) entry which is preliminary data.</text>
</comment>
<sequence length="299" mass="33258">MDFSTSVYDSTQHNNFYPAESTGKSLSFSELSGFITQLLSTLELQELGGVYFQQLNTLLPVVGFSLSDFDSRWVYGNAKISSTLMDLPLQGANAVNGDQAHVYYYISSPLSLSQREGLFQLHDLFGKQVKHALSLMRVQQMATKDVLTGLGNRTGFEQSMTRQLGWAHRHDDPFALLVIDLDNFKYVNDNFGHSEGDKVLVHVASHLANVLRDEDEAFRYGGDEFCCLLDCQTQQQLACAAQRIQMSINSSNYLSRLGISTSLGGAIYRDGDTISSLFDRADNALYRVKNSGKNSYHAA</sequence>
<dbReference type="PANTHER" id="PTHR45138:SF9">
    <property type="entry name" value="DIGUANYLATE CYCLASE DGCM-RELATED"/>
    <property type="match status" value="1"/>
</dbReference>
<comment type="cofactor">
    <cofactor evidence="1">
        <name>Mg(2+)</name>
        <dbReference type="ChEBI" id="CHEBI:18420"/>
    </cofactor>
</comment>
<comment type="catalytic activity">
    <reaction evidence="3">
        <text>2 GTP = 3',3'-c-di-GMP + 2 diphosphate</text>
        <dbReference type="Rhea" id="RHEA:24898"/>
        <dbReference type="ChEBI" id="CHEBI:33019"/>
        <dbReference type="ChEBI" id="CHEBI:37565"/>
        <dbReference type="ChEBI" id="CHEBI:58805"/>
        <dbReference type="EC" id="2.7.7.65"/>
    </reaction>
</comment>
<dbReference type="SUPFAM" id="SSF55073">
    <property type="entry name" value="Nucleotide cyclase"/>
    <property type="match status" value="1"/>
</dbReference>
<dbReference type="EMBL" id="JWLW01000066">
    <property type="protein sequence ID" value="KHT44534.1"/>
    <property type="molecule type" value="Genomic_DNA"/>
</dbReference>
<dbReference type="GO" id="GO:1902201">
    <property type="term" value="P:negative regulation of bacterial-type flagellum-dependent cell motility"/>
    <property type="evidence" value="ECO:0007669"/>
    <property type="project" value="TreeGrafter"/>
</dbReference>
<evidence type="ECO:0000256" key="3">
    <source>
        <dbReference type="ARBA" id="ARBA00034247"/>
    </source>
</evidence>
<gene>
    <name evidence="5" type="ORF">RJ41_16830</name>
</gene>
<dbReference type="Gene3D" id="3.30.70.270">
    <property type="match status" value="1"/>
</dbReference>
<dbReference type="RefSeq" id="WP_039223226.1">
    <property type="nucleotide sequence ID" value="NZ_JWLW01000066.1"/>
</dbReference>
<reference evidence="5 6" key="1">
    <citation type="submission" date="2014-12" db="EMBL/GenBank/DDBJ databases">
        <title>Genome sequencing of Alteromonas marina AD001.</title>
        <authorList>
            <person name="Adrian T.G.S."/>
            <person name="Chan K.G."/>
        </authorList>
    </citation>
    <scope>NUCLEOTIDE SEQUENCE [LARGE SCALE GENOMIC DNA]</scope>
    <source>
        <strain evidence="5 6">AD001</strain>
    </source>
</reference>
<dbReference type="AlphaFoldDB" id="A0A0B3YVF9"/>
<dbReference type="GO" id="GO:0005886">
    <property type="term" value="C:plasma membrane"/>
    <property type="evidence" value="ECO:0007669"/>
    <property type="project" value="TreeGrafter"/>
</dbReference>
<proteinExistence type="predicted"/>
<dbReference type="PANTHER" id="PTHR45138">
    <property type="entry name" value="REGULATORY COMPONENTS OF SENSORY TRANSDUCTION SYSTEM"/>
    <property type="match status" value="1"/>
</dbReference>
<dbReference type="GO" id="GO:0052621">
    <property type="term" value="F:diguanylate cyclase activity"/>
    <property type="evidence" value="ECO:0007669"/>
    <property type="project" value="UniProtKB-EC"/>
</dbReference>
<protein>
    <recommendedName>
        <fullName evidence="2">diguanylate cyclase</fullName>
        <ecNumber evidence="2">2.7.7.65</ecNumber>
    </recommendedName>
</protein>
<dbReference type="InterPro" id="IPR029787">
    <property type="entry name" value="Nucleotide_cyclase"/>
</dbReference>
<dbReference type="PROSITE" id="PS50887">
    <property type="entry name" value="GGDEF"/>
    <property type="match status" value="1"/>
</dbReference>
<name>A0A0B3YVF9_9ALTE</name>
<evidence type="ECO:0000256" key="2">
    <source>
        <dbReference type="ARBA" id="ARBA00012528"/>
    </source>
</evidence>
<dbReference type="EC" id="2.7.7.65" evidence="2"/>
<evidence type="ECO:0000259" key="4">
    <source>
        <dbReference type="PROSITE" id="PS50887"/>
    </source>
</evidence>
<dbReference type="OrthoDB" id="9812260at2"/>
<feature type="domain" description="GGDEF" evidence="4">
    <location>
        <begin position="172"/>
        <end position="299"/>
    </location>
</feature>
<dbReference type="SMART" id="SM00267">
    <property type="entry name" value="GGDEF"/>
    <property type="match status" value="1"/>
</dbReference>
<accession>A0A0B3YVF9</accession>
<dbReference type="CDD" id="cd01949">
    <property type="entry name" value="GGDEF"/>
    <property type="match status" value="1"/>
</dbReference>
<dbReference type="FunFam" id="3.30.70.270:FF:000001">
    <property type="entry name" value="Diguanylate cyclase domain protein"/>
    <property type="match status" value="1"/>
</dbReference>
<dbReference type="InterPro" id="IPR050469">
    <property type="entry name" value="Diguanylate_Cyclase"/>
</dbReference>
<dbReference type="Pfam" id="PF00990">
    <property type="entry name" value="GGDEF"/>
    <property type="match status" value="1"/>
</dbReference>
<organism evidence="5 6">
    <name type="scientific">Alteromonas marina</name>
    <dbReference type="NCBI Taxonomy" id="203795"/>
    <lineage>
        <taxon>Bacteria</taxon>
        <taxon>Pseudomonadati</taxon>
        <taxon>Pseudomonadota</taxon>
        <taxon>Gammaproteobacteria</taxon>
        <taxon>Alteromonadales</taxon>
        <taxon>Alteromonadaceae</taxon>
        <taxon>Alteromonas/Salinimonas group</taxon>
        <taxon>Alteromonas</taxon>
    </lineage>
</organism>
<dbReference type="InterPro" id="IPR000160">
    <property type="entry name" value="GGDEF_dom"/>
</dbReference>
<evidence type="ECO:0000313" key="6">
    <source>
        <dbReference type="Proteomes" id="UP000031197"/>
    </source>
</evidence>